<evidence type="ECO:0000256" key="2">
    <source>
        <dbReference type="SAM" id="SignalP"/>
    </source>
</evidence>
<evidence type="ECO:0000313" key="5">
    <source>
        <dbReference type="Proteomes" id="UP000325385"/>
    </source>
</evidence>
<dbReference type="GeneID" id="69697827"/>
<dbReference type="InterPro" id="IPR001466">
    <property type="entry name" value="Beta-lactam-related"/>
</dbReference>
<feature type="signal peptide" evidence="2">
    <location>
        <begin position="1"/>
        <end position="24"/>
    </location>
</feature>
<dbReference type="Proteomes" id="UP000325385">
    <property type="component" value="Chromosome"/>
</dbReference>
<organism evidence="4 5">
    <name type="scientific">Qipengyuania flava</name>
    <dbReference type="NCBI Taxonomy" id="192812"/>
    <lineage>
        <taxon>Bacteria</taxon>
        <taxon>Pseudomonadati</taxon>
        <taxon>Pseudomonadota</taxon>
        <taxon>Alphaproteobacteria</taxon>
        <taxon>Sphingomonadales</taxon>
        <taxon>Erythrobacteraceae</taxon>
        <taxon>Qipengyuania</taxon>
    </lineage>
</organism>
<keyword evidence="1" id="KW-1133">Transmembrane helix</keyword>
<dbReference type="Pfam" id="PF00144">
    <property type="entry name" value="Beta-lactamase"/>
    <property type="match status" value="1"/>
</dbReference>
<dbReference type="EMBL" id="CP032228">
    <property type="protein sequence ID" value="QFI63723.1"/>
    <property type="molecule type" value="Genomic_DNA"/>
</dbReference>
<keyword evidence="1" id="KW-0812">Transmembrane</keyword>
<gene>
    <name evidence="4" type="ORF">D0Y83_10965</name>
</gene>
<dbReference type="InterPro" id="IPR012338">
    <property type="entry name" value="Beta-lactam/transpept-like"/>
</dbReference>
<dbReference type="PANTHER" id="PTHR43283:SF18">
    <property type="match status" value="1"/>
</dbReference>
<sequence length="421" mass="45233">MKRFAITSLTILIVCAAWAGSVYAALDRGWGLRPIAEQGDTQAFLAEAEKTAATKSAGNLALVLIEDGERMGDFQFSKGNPVDGDALFQVASLGKWLTAWGVMVLVEDGSIDLDAPVSRYLTRWQWPASEFDTSEVTVRRLLSHTAGLSDGLGYDGFATAAERQTLEQSLTRAADASPGKDGRVAVGSRPGSGWEYSGGGYTVLQLVIEEISGQSFEDFMRDRVFHPLGMRRTTFDHKQALELGVAQNFRSDGGSEPFRWYTALAATSLFTTANDLARFLEVQAAGRANPVLGVDAMTEIVTPHASQMGAEIWGLGAMLYAPNNAGGYVFGHDGSNGPAINTAARIDPSTGDGIVVLSTGHTTLATELAGEWVFWKTGNVDNLSFLTRLPIALTILVLGWCLILAISIFWAARTKRPQSDT</sequence>
<feature type="chain" id="PRO_5025041516" evidence="2">
    <location>
        <begin position="25"/>
        <end position="421"/>
    </location>
</feature>
<evidence type="ECO:0000259" key="3">
    <source>
        <dbReference type="Pfam" id="PF00144"/>
    </source>
</evidence>
<feature type="domain" description="Beta-lactamase-related" evidence="3">
    <location>
        <begin position="56"/>
        <end position="363"/>
    </location>
</feature>
<protein>
    <submittedName>
        <fullName evidence="4">Class A beta-lactamase-related serine hydrolase</fullName>
    </submittedName>
</protein>
<evidence type="ECO:0000256" key="1">
    <source>
        <dbReference type="SAM" id="Phobius"/>
    </source>
</evidence>
<proteinExistence type="predicted"/>
<dbReference type="AlphaFoldDB" id="A0A5P6NEW4"/>
<dbReference type="InterPro" id="IPR050789">
    <property type="entry name" value="Diverse_Enzym_Activities"/>
</dbReference>
<reference evidence="5" key="1">
    <citation type="submission" date="2018-09" db="EMBL/GenBank/DDBJ databases">
        <title>Nocardia yunnanensis sp. nov., an actinomycete isolated from a soil sample.</title>
        <authorList>
            <person name="Zhang J."/>
        </authorList>
    </citation>
    <scope>NUCLEOTIDE SEQUENCE [LARGE SCALE GENOMIC DNA]</scope>
    <source>
        <strain evidence="5">21-3</strain>
    </source>
</reference>
<feature type="transmembrane region" description="Helical" evidence="1">
    <location>
        <begin position="389"/>
        <end position="412"/>
    </location>
</feature>
<accession>A0A5P6NEW4</accession>
<name>A0A5P6NEW4_9SPHN</name>
<dbReference type="RefSeq" id="WP_151885867.1">
    <property type="nucleotide sequence ID" value="NZ_CP032228.1"/>
</dbReference>
<keyword evidence="2" id="KW-0732">Signal</keyword>
<dbReference type="Gene3D" id="3.40.710.10">
    <property type="entry name" value="DD-peptidase/beta-lactamase superfamily"/>
    <property type="match status" value="1"/>
</dbReference>
<dbReference type="PANTHER" id="PTHR43283">
    <property type="entry name" value="BETA-LACTAMASE-RELATED"/>
    <property type="match status" value="1"/>
</dbReference>
<keyword evidence="4" id="KW-0378">Hydrolase</keyword>
<dbReference type="SUPFAM" id="SSF56601">
    <property type="entry name" value="beta-lactamase/transpeptidase-like"/>
    <property type="match status" value="1"/>
</dbReference>
<evidence type="ECO:0000313" key="4">
    <source>
        <dbReference type="EMBL" id="QFI63723.1"/>
    </source>
</evidence>
<dbReference type="GO" id="GO:0016787">
    <property type="term" value="F:hydrolase activity"/>
    <property type="evidence" value="ECO:0007669"/>
    <property type="project" value="UniProtKB-KW"/>
</dbReference>
<keyword evidence="1" id="KW-0472">Membrane</keyword>